<gene>
    <name evidence="8" type="ORF">CLV29_2149</name>
</gene>
<reference evidence="8 9" key="1">
    <citation type="submission" date="2019-03" db="EMBL/GenBank/DDBJ databases">
        <title>Genomic Encyclopedia of Archaeal and Bacterial Type Strains, Phase II (KMG-II): from individual species to whole genera.</title>
        <authorList>
            <person name="Goeker M."/>
        </authorList>
    </citation>
    <scope>NUCLEOTIDE SEQUENCE [LARGE SCALE GENOMIC DNA]</scope>
    <source>
        <strain evidence="8 9">DSM 24323</strain>
    </source>
</reference>
<keyword evidence="8" id="KW-0032">Aminotransferase</keyword>
<dbReference type="GO" id="GO:0008483">
    <property type="term" value="F:transaminase activity"/>
    <property type="evidence" value="ECO:0007669"/>
    <property type="project" value="UniProtKB-KW"/>
</dbReference>
<dbReference type="CDD" id="cd00609">
    <property type="entry name" value="AAT_like"/>
    <property type="match status" value="1"/>
</dbReference>
<evidence type="ECO:0000256" key="5">
    <source>
        <dbReference type="ARBA" id="ARBA00023163"/>
    </source>
</evidence>
<keyword evidence="9" id="KW-1185">Reference proteome</keyword>
<dbReference type="InterPro" id="IPR051446">
    <property type="entry name" value="HTH_trans_reg/aminotransferase"/>
</dbReference>
<evidence type="ECO:0000313" key="8">
    <source>
        <dbReference type="EMBL" id="TDT34483.1"/>
    </source>
</evidence>
<evidence type="ECO:0000256" key="6">
    <source>
        <dbReference type="SAM" id="MobiDB-lite"/>
    </source>
</evidence>
<proteinExistence type="inferred from homology"/>
<dbReference type="Gene3D" id="1.10.10.10">
    <property type="entry name" value="Winged helix-like DNA-binding domain superfamily/Winged helix DNA-binding domain"/>
    <property type="match status" value="1"/>
</dbReference>
<dbReference type="Gene3D" id="3.40.640.10">
    <property type="entry name" value="Type I PLP-dependent aspartate aminotransferase-like (Major domain)"/>
    <property type="match status" value="1"/>
</dbReference>
<dbReference type="OrthoDB" id="594134at2"/>
<keyword evidence="5" id="KW-0804">Transcription</keyword>
<dbReference type="GO" id="GO:0003677">
    <property type="term" value="F:DNA binding"/>
    <property type="evidence" value="ECO:0007669"/>
    <property type="project" value="UniProtKB-KW"/>
</dbReference>
<evidence type="ECO:0000313" key="9">
    <source>
        <dbReference type="Proteomes" id="UP000295371"/>
    </source>
</evidence>
<evidence type="ECO:0000259" key="7">
    <source>
        <dbReference type="PROSITE" id="PS50949"/>
    </source>
</evidence>
<dbReference type="RefSeq" id="WP_133754848.1">
    <property type="nucleotide sequence ID" value="NZ_CP171129.1"/>
</dbReference>
<dbReference type="SMART" id="SM00345">
    <property type="entry name" value="HTH_GNTR"/>
    <property type="match status" value="1"/>
</dbReference>
<dbReference type="InterPro" id="IPR036388">
    <property type="entry name" value="WH-like_DNA-bd_sf"/>
</dbReference>
<dbReference type="InterPro" id="IPR036390">
    <property type="entry name" value="WH_DNA-bd_sf"/>
</dbReference>
<feature type="compositionally biased region" description="Low complexity" evidence="6">
    <location>
        <begin position="93"/>
        <end position="106"/>
    </location>
</feature>
<evidence type="ECO:0000256" key="4">
    <source>
        <dbReference type="ARBA" id="ARBA00023125"/>
    </source>
</evidence>
<dbReference type="Proteomes" id="UP000295371">
    <property type="component" value="Unassembled WGS sequence"/>
</dbReference>
<dbReference type="AlphaFoldDB" id="A0A4R7JCS9"/>
<dbReference type="CDD" id="cd07377">
    <property type="entry name" value="WHTH_GntR"/>
    <property type="match status" value="1"/>
</dbReference>
<dbReference type="InterPro" id="IPR000524">
    <property type="entry name" value="Tscrpt_reg_HTH_GntR"/>
</dbReference>
<dbReference type="SUPFAM" id="SSF46785">
    <property type="entry name" value="Winged helix' DNA-binding domain"/>
    <property type="match status" value="1"/>
</dbReference>
<dbReference type="InterPro" id="IPR015424">
    <property type="entry name" value="PyrdxlP-dep_Trfase"/>
</dbReference>
<dbReference type="SUPFAM" id="SSF53383">
    <property type="entry name" value="PLP-dependent transferases"/>
    <property type="match status" value="1"/>
</dbReference>
<comment type="similarity">
    <text evidence="1">In the C-terminal section; belongs to the class-I pyridoxal-phosphate-dependent aminotransferase family.</text>
</comment>
<keyword evidence="8" id="KW-0808">Transferase</keyword>
<dbReference type="PROSITE" id="PS50949">
    <property type="entry name" value="HTH_GNTR"/>
    <property type="match status" value="1"/>
</dbReference>
<evidence type="ECO:0000256" key="1">
    <source>
        <dbReference type="ARBA" id="ARBA00005384"/>
    </source>
</evidence>
<dbReference type="PANTHER" id="PTHR46577:SF1">
    <property type="entry name" value="HTH-TYPE TRANSCRIPTIONAL REGULATORY PROTEIN GABR"/>
    <property type="match status" value="1"/>
</dbReference>
<evidence type="ECO:0000256" key="3">
    <source>
        <dbReference type="ARBA" id="ARBA00023015"/>
    </source>
</evidence>
<sequence length="480" mass="51943">MRHPREVDLPITVDRSSPVSLATQITLGVREAIETGLLLPGDPLPSTRAWAKRLAVSRGTIVAAFEQLDGEGWLVADRGATRVDPDLARHPRAVAPRAAAQPEPARTGVDPAPAGLDLRPGWPDVSRLVDQGWRAAWRAAADHPWTDHPAEGSVALRTALAEHLRLTRGTNPEPQELMITAGVREGLQLLLTVLALDRRRPLLVAVEDPGFPALRQVVTSLGHRLLPIAVDEHGLGPELLTELAESPDLLLLTPGHQYPLGGAMPVSRRLDLLGWAQEHDALLIEDDYDGELRFDGPPLPALAALDRRTSPHGDRVVMLGSFAKLLAPGLGIGHILPPASLRPALVEHRRAVGGPVPAIVQDALTAYLQAGELRRHTSRMRRLYRQRRSLAVQALGDIEEIGLRPMDGGLHCVIELHGDPGVEPKIIERCREAGLLVSGLSQYWSEGSPARPQPGLVIGLGSADLPSGLQLLRRVLTRRD</sequence>
<dbReference type="PANTHER" id="PTHR46577">
    <property type="entry name" value="HTH-TYPE TRANSCRIPTIONAL REGULATORY PROTEIN GABR"/>
    <property type="match status" value="1"/>
</dbReference>
<dbReference type="GO" id="GO:0003700">
    <property type="term" value="F:DNA-binding transcription factor activity"/>
    <property type="evidence" value="ECO:0007669"/>
    <property type="project" value="InterPro"/>
</dbReference>
<accession>A0A4R7JCS9</accession>
<protein>
    <submittedName>
        <fullName evidence="8">GntR family transcriptional regulator/MocR family aminotransferase</fullName>
    </submittedName>
</protein>
<feature type="domain" description="HTH gntR-type" evidence="7">
    <location>
        <begin position="19"/>
        <end position="87"/>
    </location>
</feature>
<organism evidence="8 9">
    <name type="scientific">Naumannella halotolerans</name>
    <dbReference type="NCBI Taxonomy" id="993414"/>
    <lineage>
        <taxon>Bacteria</taxon>
        <taxon>Bacillati</taxon>
        <taxon>Actinomycetota</taxon>
        <taxon>Actinomycetes</taxon>
        <taxon>Propionibacteriales</taxon>
        <taxon>Propionibacteriaceae</taxon>
        <taxon>Naumannella</taxon>
    </lineage>
</organism>
<keyword evidence="4" id="KW-0238">DNA-binding</keyword>
<feature type="region of interest" description="Disordered" evidence="6">
    <location>
        <begin position="93"/>
        <end position="117"/>
    </location>
</feature>
<comment type="caution">
    <text evidence="8">The sequence shown here is derived from an EMBL/GenBank/DDBJ whole genome shotgun (WGS) entry which is preliminary data.</text>
</comment>
<name>A0A4R7JCS9_9ACTN</name>
<dbReference type="Pfam" id="PF00392">
    <property type="entry name" value="GntR"/>
    <property type="match status" value="1"/>
</dbReference>
<dbReference type="InterPro" id="IPR015421">
    <property type="entry name" value="PyrdxlP-dep_Trfase_major"/>
</dbReference>
<keyword evidence="2" id="KW-0663">Pyridoxal phosphate</keyword>
<keyword evidence="3" id="KW-0805">Transcription regulation</keyword>
<dbReference type="EMBL" id="SOAW01000001">
    <property type="protein sequence ID" value="TDT34483.1"/>
    <property type="molecule type" value="Genomic_DNA"/>
</dbReference>
<evidence type="ECO:0000256" key="2">
    <source>
        <dbReference type="ARBA" id="ARBA00022898"/>
    </source>
</evidence>